<reference evidence="2 3" key="1">
    <citation type="submission" date="2018-11" db="EMBL/GenBank/DDBJ databases">
        <authorList>
            <person name="Li F."/>
        </authorList>
    </citation>
    <scope>NUCLEOTIDE SEQUENCE [LARGE SCALE GENOMIC DNA]</scope>
    <source>
        <strain evidence="2 3">Gsoil 818</strain>
    </source>
</reference>
<dbReference type="GO" id="GO:0004061">
    <property type="term" value="F:arylformamidase activity"/>
    <property type="evidence" value="ECO:0007669"/>
    <property type="project" value="InterPro"/>
</dbReference>
<evidence type="ECO:0000313" key="3">
    <source>
        <dbReference type="Proteomes" id="UP000279994"/>
    </source>
</evidence>
<gene>
    <name evidence="2" type="ORF">EFL26_09185</name>
</gene>
<dbReference type="Gene3D" id="3.50.30.50">
    <property type="entry name" value="Putative cyclase"/>
    <property type="match status" value="1"/>
</dbReference>
<dbReference type="PANTHER" id="PTHR34861:SF10">
    <property type="entry name" value="CYCLASE"/>
    <property type="match status" value="1"/>
</dbReference>
<dbReference type="InterPro" id="IPR037175">
    <property type="entry name" value="KFase_sf"/>
</dbReference>
<accession>A0A3N0GR69</accession>
<dbReference type="AlphaFoldDB" id="A0A3N0GR69"/>
<evidence type="ECO:0000313" key="2">
    <source>
        <dbReference type="EMBL" id="RNM14889.1"/>
    </source>
</evidence>
<dbReference type="OrthoDB" id="7067800at2"/>
<dbReference type="Proteomes" id="UP000279994">
    <property type="component" value="Unassembled WGS sequence"/>
</dbReference>
<proteinExistence type="predicted"/>
<dbReference type="RefSeq" id="WP_123222601.1">
    <property type="nucleotide sequence ID" value="NZ_RJSF01000036.1"/>
</dbReference>
<dbReference type="GO" id="GO:0019441">
    <property type="term" value="P:L-tryptophan catabolic process to kynurenine"/>
    <property type="evidence" value="ECO:0007669"/>
    <property type="project" value="InterPro"/>
</dbReference>
<sequence length="321" mass="33194">MPEAERRDPAAPASGGPPVSTSEFEALFDSLASWRRGEPVDEAGRLGSRGPADVLAAVGAVRHGETVSLALPVSSEAGPDNPRPALHHMVDLGDVEPCEPSTHKDFLGLDYHGKAVTHLDALCHIGYRGELFGGVASAAAVSSLGSRWAAVTALSSGIFVRAVLYDLPRVSGIDWLEPGQAVHAEDLLAAEEALGARAGAGDALLLRSGHQRRRADLGPWDSDAASAGLHVGAMELLDARGVAVLGADGDSDVRPSPVEGVHSPVHALALTALGIVLLDNLDLEGLADACARHRQYDFLLVVAPLVVPRGTGSPVNPIAVL</sequence>
<keyword evidence="3" id="KW-1185">Reference proteome</keyword>
<name>A0A3N0GR69_9ACTN</name>
<comment type="caution">
    <text evidence="2">The sequence shown here is derived from an EMBL/GenBank/DDBJ whole genome shotgun (WGS) entry which is preliminary data.</text>
</comment>
<organism evidence="2 3">
    <name type="scientific">Nocardioides pocheonensis</name>
    <dbReference type="NCBI Taxonomy" id="661485"/>
    <lineage>
        <taxon>Bacteria</taxon>
        <taxon>Bacillati</taxon>
        <taxon>Actinomycetota</taxon>
        <taxon>Actinomycetes</taxon>
        <taxon>Propionibacteriales</taxon>
        <taxon>Nocardioidaceae</taxon>
        <taxon>Nocardioides</taxon>
    </lineage>
</organism>
<dbReference type="EMBL" id="RJSF01000036">
    <property type="protein sequence ID" value="RNM14889.1"/>
    <property type="molecule type" value="Genomic_DNA"/>
</dbReference>
<dbReference type="InterPro" id="IPR007325">
    <property type="entry name" value="KFase/CYL"/>
</dbReference>
<feature type="region of interest" description="Disordered" evidence="1">
    <location>
        <begin position="1"/>
        <end position="22"/>
    </location>
</feature>
<dbReference type="Pfam" id="PF04199">
    <property type="entry name" value="Cyclase"/>
    <property type="match status" value="1"/>
</dbReference>
<dbReference type="PANTHER" id="PTHR34861">
    <property type="match status" value="1"/>
</dbReference>
<evidence type="ECO:0000256" key="1">
    <source>
        <dbReference type="SAM" id="MobiDB-lite"/>
    </source>
</evidence>
<protein>
    <submittedName>
        <fullName evidence="2">Cyclase family protein</fullName>
    </submittedName>
</protein>
<dbReference type="SUPFAM" id="SSF102198">
    <property type="entry name" value="Putative cyclase"/>
    <property type="match status" value="1"/>
</dbReference>